<dbReference type="EMBL" id="JBHUJD010000001">
    <property type="protein sequence ID" value="MFD2308843.1"/>
    <property type="molecule type" value="Genomic_DNA"/>
</dbReference>
<dbReference type="RefSeq" id="WP_265722437.1">
    <property type="nucleotide sequence ID" value="NZ_JAPIVK010000023.1"/>
</dbReference>
<dbReference type="GO" id="GO:0016787">
    <property type="term" value="F:hydrolase activity"/>
    <property type="evidence" value="ECO:0007669"/>
    <property type="project" value="UniProtKB-KW"/>
</dbReference>
<dbReference type="SUPFAM" id="SSF56601">
    <property type="entry name" value="beta-lactamase/transpeptidase-like"/>
    <property type="match status" value="1"/>
</dbReference>
<protein>
    <submittedName>
        <fullName evidence="2">Serine hydrolase</fullName>
    </submittedName>
</protein>
<evidence type="ECO:0000313" key="3">
    <source>
        <dbReference type="Proteomes" id="UP001597425"/>
    </source>
</evidence>
<dbReference type="Proteomes" id="UP001597425">
    <property type="component" value="Unassembled WGS sequence"/>
</dbReference>
<keyword evidence="3" id="KW-1185">Reference proteome</keyword>
<feature type="domain" description="Beta-lactamase-related" evidence="1">
    <location>
        <begin position="37"/>
        <end position="362"/>
    </location>
</feature>
<dbReference type="PANTHER" id="PTHR46825:SF9">
    <property type="entry name" value="BETA-LACTAMASE-RELATED DOMAIN-CONTAINING PROTEIN"/>
    <property type="match status" value="1"/>
</dbReference>
<dbReference type="InterPro" id="IPR050491">
    <property type="entry name" value="AmpC-like"/>
</dbReference>
<comment type="caution">
    <text evidence="2">The sequence shown here is derived from an EMBL/GenBank/DDBJ whole genome shotgun (WGS) entry which is preliminary data.</text>
</comment>
<sequence>MILERVIGFALTWAVGLSAQAADWRAEVTDFGERLVALRAVPGMGIAVIRGDRIVHQRSFGIADANTGRTVNNDTYFYIASSTKALTASAVALRAARGELDLDAPLVDYLPELEGATWDAQGVTLDELLAMRHGMEDRWPIVLRTAYSGDFTRAKLVALLKDYQPSENGKTFDYNNLGYNLLGLVLGREGVHGWKRAVEAEVLAPLGMAQTTAQVSELAEERIALPHNLATATISRIPLLKADANLHAAGGHFSTASSLARFVAAHIAGGNMEGERFLPEAPLLLTQQRHSRQDRQFGDYHRTGWGYGWDIGDYEGEPLLHRFGAFSGYRTHMSFMPERDIGVVVLANATTPAVDLMANYIYEWLLDRDEVTKRFAHRLKDMKQRLAAYRERYAKHLRERKQRASLPNHPLEAYAGIYENNELGTMEWRLGEEGLEVRLGVAHSSAEIYDAGDNAFRIEVNGGGSVAHFLVDESGDVSGVRFLEREFTRRP</sequence>
<reference evidence="3" key="1">
    <citation type="journal article" date="2019" name="Int. J. Syst. Evol. Microbiol.">
        <title>The Global Catalogue of Microorganisms (GCM) 10K type strain sequencing project: providing services to taxonomists for standard genome sequencing and annotation.</title>
        <authorList>
            <consortium name="The Broad Institute Genomics Platform"/>
            <consortium name="The Broad Institute Genome Sequencing Center for Infectious Disease"/>
            <person name="Wu L."/>
            <person name="Ma J."/>
        </authorList>
    </citation>
    <scope>NUCLEOTIDE SEQUENCE [LARGE SCALE GENOMIC DNA]</scope>
    <source>
        <strain evidence="3">KCTC 12848</strain>
    </source>
</reference>
<accession>A0ABW5E5H2</accession>
<dbReference type="Pfam" id="PF00144">
    <property type="entry name" value="Beta-lactamase"/>
    <property type="match status" value="1"/>
</dbReference>
<dbReference type="PANTHER" id="PTHR46825">
    <property type="entry name" value="D-ALANYL-D-ALANINE-CARBOXYPEPTIDASE/ENDOPEPTIDASE AMPH"/>
    <property type="match status" value="1"/>
</dbReference>
<dbReference type="Gene3D" id="2.40.128.600">
    <property type="match status" value="1"/>
</dbReference>
<organism evidence="2 3">
    <name type="scientific">Microbulbifer halophilus</name>
    <dbReference type="NCBI Taxonomy" id="453963"/>
    <lineage>
        <taxon>Bacteria</taxon>
        <taxon>Pseudomonadati</taxon>
        <taxon>Pseudomonadota</taxon>
        <taxon>Gammaproteobacteria</taxon>
        <taxon>Cellvibrionales</taxon>
        <taxon>Microbulbiferaceae</taxon>
        <taxon>Microbulbifer</taxon>
    </lineage>
</organism>
<dbReference type="InterPro" id="IPR001466">
    <property type="entry name" value="Beta-lactam-related"/>
</dbReference>
<dbReference type="InterPro" id="IPR012338">
    <property type="entry name" value="Beta-lactam/transpept-like"/>
</dbReference>
<proteinExistence type="predicted"/>
<gene>
    <name evidence="2" type="ORF">ACFSKX_00255</name>
</gene>
<name>A0ABW5E5H2_9GAMM</name>
<evidence type="ECO:0000259" key="1">
    <source>
        <dbReference type="Pfam" id="PF00144"/>
    </source>
</evidence>
<dbReference type="Gene3D" id="3.40.710.10">
    <property type="entry name" value="DD-peptidase/beta-lactamase superfamily"/>
    <property type="match status" value="1"/>
</dbReference>
<evidence type="ECO:0000313" key="2">
    <source>
        <dbReference type="EMBL" id="MFD2308843.1"/>
    </source>
</evidence>
<keyword evidence="2" id="KW-0378">Hydrolase</keyword>